<dbReference type="Gene3D" id="3.30.565.10">
    <property type="entry name" value="Histidine kinase-like ATPase, C-terminal domain"/>
    <property type="match status" value="1"/>
</dbReference>
<dbReference type="CDD" id="cd00822">
    <property type="entry name" value="TopoII_Trans_DNA_gyrase"/>
    <property type="match status" value="1"/>
</dbReference>
<dbReference type="InterPro" id="IPR013759">
    <property type="entry name" value="Topo_IIA_B_C"/>
</dbReference>
<dbReference type="Gene3D" id="3.40.50.670">
    <property type="match status" value="1"/>
</dbReference>
<dbReference type="SUPFAM" id="SSF56719">
    <property type="entry name" value="Type II DNA topoisomerase"/>
    <property type="match status" value="1"/>
</dbReference>
<feature type="binding site" evidence="11">
    <location>
        <position position="498"/>
    </location>
    <ligand>
        <name>Mg(2+)</name>
        <dbReference type="ChEBI" id="CHEBI:18420"/>
        <label>2</label>
    </ligand>
</feature>
<dbReference type="InterPro" id="IPR036890">
    <property type="entry name" value="HATPase_C_sf"/>
</dbReference>
<dbReference type="InterPro" id="IPR011557">
    <property type="entry name" value="GyrB"/>
</dbReference>
<comment type="subunit">
    <text evidence="11">Heterotetramer, composed of two GyrA and two GyrB chains. In the heterotetramer, GyrA contains the active site tyrosine that forms a transient covalent intermediate with DNA, while GyrB binds cofactors and catalyzes ATP hydrolysis.</text>
</comment>
<dbReference type="CDD" id="cd03366">
    <property type="entry name" value="TOPRIM_TopoIIA_GyrB"/>
    <property type="match status" value="1"/>
</dbReference>
<evidence type="ECO:0000256" key="7">
    <source>
        <dbReference type="ARBA" id="ARBA00023029"/>
    </source>
</evidence>
<evidence type="ECO:0000256" key="3">
    <source>
        <dbReference type="ARBA" id="ARBA00022723"/>
    </source>
</evidence>
<feature type="site" description="Interaction with DNA" evidence="11">
    <location>
        <position position="453"/>
    </location>
</feature>
<comment type="subcellular location">
    <subcellularLocation>
        <location evidence="11">Cytoplasm</location>
    </subcellularLocation>
</comment>
<dbReference type="FunFam" id="3.30.565.10:FF:000002">
    <property type="entry name" value="DNA gyrase subunit B"/>
    <property type="match status" value="1"/>
</dbReference>
<dbReference type="NCBIfam" id="NF011501">
    <property type="entry name" value="PRK14939.1"/>
    <property type="match status" value="1"/>
</dbReference>
<dbReference type="InterPro" id="IPR006171">
    <property type="entry name" value="TOPRIM_dom"/>
</dbReference>
<keyword evidence="9 11" id="KW-0413">Isomerase</keyword>
<evidence type="ECO:0000256" key="11">
    <source>
        <dbReference type="HAMAP-Rule" id="MF_01898"/>
    </source>
</evidence>
<evidence type="ECO:0000256" key="10">
    <source>
        <dbReference type="ARBA" id="ARBA00063644"/>
    </source>
</evidence>
<evidence type="ECO:0000256" key="9">
    <source>
        <dbReference type="ARBA" id="ARBA00023235"/>
    </source>
</evidence>
<comment type="miscellaneous">
    <text evidence="11">Few gyrases are as efficient as E.coli at forming negative supercoils. Not all organisms have 2 type II topoisomerases; in organisms with a single type II topoisomerase this enzyme also has to decatenate newly replicated chromosomes.</text>
</comment>
<name>A0A419TD11_9FIRM</name>
<keyword evidence="5 11" id="KW-0067">ATP-binding</keyword>
<dbReference type="PROSITE" id="PS00177">
    <property type="entry name" value="TOPOISOMERASE_II"/>
    <property type="match status" value="1"/>
</dbReference>
<evidence type="ECO:0000313" key="13">
    <source>
        <dbReference type="EMBL" id="RKD35358.1"/>
    </source>
</evidence>
<comment type="similarity">
    <text evidence="2 11">Belongs to the type II topoisomerase GyrB family.</text>
</comment>
<dbReference type="NCBIfam" id="TIGR01059">
    <property type="entry name" value="gyrB"/>
    <property type="match status" value="1"/>
</dbReference>
<dbReference type="FunFam" id="3.40.50.670:FF:000002">
    <property type="entry name" value="DNA gyrase subunit B"/>
    <property type="match status" value="1"/>
</dbReference>
<dbReference type="OrthoDB" id="9802808at2"/>
<dbReference type="GO" id="GO:0006261">
    <property type="term" value="P:DNA-templated DNA replication"/>
    <property type="evidence" value="ECO:0007669"/>
    <property type="project" value="UniProtKB-UniRule"/>
</dbReference>
<dbReference type="GO" id="GO:0003677">
    <property type="term" value="F:DNA binding"/>
    <property type="evidence" value="ECO:0007669"/>
    <property type="project" value="UniProtKB-KW"/>
</dbReference>
<comment type="catalytic activity">
    <reaction evidence="1 11">
        <text>ATP-dependent breakage, passage and rejoining of double-stranded DNA.</text>
        <dbReference type="EC" id="5.6.2.2"/>
    </reaction>
</comment>
<keyword evidence="8" id="KW-0238">DNA-binding</keyword>
<accession>A0A419TD11</accession>
<dbReference type="AlphaFoldDB" id="A0A419TD11"/>
<reference evidence="13 14" key="1">
    <citation type="submission" date="2016-08" db="EMBL/GenBank/DDBJ databases">
        <title>A new outlook on sporulation: Clostridium algidixylanolyticum.</title>
        <authorList>
            <person name="Poppleton D.I."/>
            <person name="Gribaldo S."/>
        </authorList>
    </citation>
    <scope>NUCLEOTIDE SEQUENCE [LARGE SCALE GENOMIC DNA]</scope>
    <source>
        <strain evidence="13 14">SPL73</strain>
    </source>
</reference>
<dbReference type="InterPro" id="IPR013760">
    <property type="entry name" value="Topo_IIA-like_dom_sf"/>
</dbReference>
<dbReference type="PRINTS" id="PR00418">
    <property type="entry name" value="TPI2FAMILY"/>
</dbReference>
<keyword evidence="3 11" id="KW-0479">Metal-binding</keyword>
<dbReference type="GO" id="GO:0005737">
    <property type="term" value="C:cytoplasm"/>
    <property type="evidence" value="ECO:0007669"/>
    <property type="project" value="UniProtKB-SubCell"/>
</dbReference>
<dbReference type="SMART" id="SM00433">
    <property type="entry name" value="TOP2c"/>
    <property type="match status" value="1"/>
</dbReference>
<comment type="function">
    <text evidence="11">A type II topoisomerase that negatively supercoils closed circular double-stranded (ds) DNA in an ATP-dependent manner to modulate DNA topology and maintain chromosomes in an underwound state. Negative supercoiling favors strand separation, and DNA replication, transcription, recombination and repair, all of which involve strand separation. Also able to catalyze the interconversion of other topological isomers of dsDNA rings, including catenanes and knotted rings. Type II topoisomerases break and join 2 DNA strands simultaneously in an ATP-dependent manner.</text>
</comment>
<dbReference type="Pfam" id="PF00986">
    <property type="entry name" value="DNA_gyraseB_C"/>
    <property type="match status" value="1"/>
</dbReference>
<dbReference type="PROSITE" id="PS50880">
    <property type="entry name" value="TOPRIM"/>
    <property type="match status" value="1"/>
</dbReference>
<feature type="domain" description="Toprim" evidence="12">
    <location>
        <begin position="419"/>
        <end position="533"/>
    </location>
</feature>
<dbReference type="NCBIfam" id="NF004189">
    <property type="entry name" value="PRK05644.1"/>
    <property type="match status" value="1"/>
</dbReference>
<dbReference type="PANTHER" id="PTHR45866">
    <property type="entry name" value="DNA GYRASE/TOPOISOMERASE SUBUNIT B"/>
    <property type="match status" value="1"/>
</dbReference>
<dbReference type="SUPFAM" id="SSF54211">
    <property type="entry name" value="Ribosomal protein S5 domain 2-like"/>
    <property type="match status" value="1"/>
</dbReference>
<evidence type="ECO:0000256" key="2">
    <source>
        <dbReference type="ARBA" id="ARBA00010708"/>
    </source>
</evidence>
<feature type="site" description="Interaction with DNA" evidence="11">
    <location>
        <position position="450"/>
    </location>
</feature>
<evidence type="ECO:0000256" key="1">
    <source>
        <dbReference type="ARBA" id="ARBA00000185"/>
    </source>
</evidence>
<dbReference type="InterPro" id="IPR001241">
    <property type="entry name" value="Topo_IIA"/>
</dbReference>
<dbReference type="InterPro" id="IPR014721">
    <property type="entry name" value="Ribsml_uS5_D2-typ_fold_subgr"/>
</dbReference>
<comment type="cofactor">
    <cofactor evidence="11">
        <name>Mg(2+)</name>
        <dbReference type="ChEBI" id="CHEBI:18420"/>
    </cofactor>
    <cofactor evidence="11">
        <name>Mn(2+)</name>
        <dbReference type="ChEBI" id="CHEBI:29035"/>
    </cofactor>
    <cofactor evidence="11">
        <name>Ca(2+)</name>
        <dbReference type="ChEBI" id="CHEBI:29108"/>
    </cofactor>
    <text evidence="11">Binds two Mg(2+) per subunit. The magnesium ions form salt bridges with both the protein and the DNA. Can also accept other divalent metal cations, such as Mn(2+) or Ca(2+).</text>
</comment>
<evidence type="ECO:0000256" key="4">
    <source>
        <dbReference type="ARBA" id="ARBA00022741"/>
    </source>
</evidence>
<keyword evidence="4 11" id="KW-0547">Nucleotide-binding</keyword>
<comment type="caution">
    <text evidence="13">The sequence shown here is derived from an EMBL/GenBank/DDBJ whole genome shotgun (WGS) entry which is preliminary data.</text>
</comment>
<dbReference type="EMBL" id="MCIA01000001">
    <property type="protein sequence ID" value="RKD35358.1"/>
    <property type="molecule type" value="Genomic_DNA"/>
</dbReference>
<keyword evidence="6 11" id="KW-0460">Magnesium</keyword>
<dbReference type="EC" id="5.6.2.2" evidence="11"/>
<dbReference type="GO" id="GO:0005524">
    <property type="term" value="F:ATP binding"/>
    <property type="evidence" value="ECO:0007669"/>
    <property type="project" value="UniProtKB-UniRule"/>
</dbReference>
<dbReference type="GO" id="GO:0005694">
    <property type="term" value="C:chromosome"/>
    <property type="evidence" value="ECO:0007669"/>
    <property type="project" value="InterPro"/>
</dbReference>
<dbReference type="InterPro" id="IPR002288">
    <property type="entry name" value="DNA_gyrase_B_C"/>
</dbReference>
<organism evidence="13 14">
    <name type="scientific">Lacrimispora algidixylanolytica</name>
    <dbReference type="NCBI Taxonomy" id="94868"/>
    <lineage>
        <taxon>Bacteria</taxon>
        <taxon>Bacillati</taxon>
        <taxon>Bacillota</taxon>
        <taxon>Clostridia</taxon>
        <taxon>Lachnospirales</taxon>
        <taxon>Lachnospiraceae</taxon>
        <taxon>Lacrimispora</taxon>
    </lineage>
</organism>
<dbReference type="GO" id="GO:0046872">
    <property type="term" value="F:metal ion binding"/>
    <property type="evidence" value="ECO:0007669"/>
    <property type="project" value="UniProtKB-KW"/>
</dbReference>
<dbReference type="InterPro" id="IPR013506">
    <property type="entry name" value="Topo_IIA_bsu_dom2"/>
</dbReference>
<dbReference type="Pfam" id="PF01751">
    <property type="entry name" value="Toprim"/>
    <property type="match status" value="1"/>
</dbReference>
<feature type="binding site" evidence="11">
    <location>
        <position position="498"/>
    </location>
    <ligand>
        <name>Mg(2+)</name>
        <dbReference type="ChEBI" id="CHEBI:18420"/>
        <label>1</label>
        <note>catalytic</note>
    </ligand>
</feature>
<feature type="binding site" evidence="11">
    <location>
        <position position="425"/>
    </location>
    <ligand>
        <name>Mg(2+)</name>
        <dbReference type="ChEBI" id="CHEBI:18420"/>
        <label>1</label>
        <note>catalytic</note>
    </ligand>
</feature>
<evidence type="ECO:0000313" key="14">
    <source>
        <dbReference type="Proteomes" id="UP000284277"/>
    </source>
</evidence>
<gene>
    <name evidence="11" type="primary">gyrB</name>
    <name evidence="13" type="ORF">BET01_03175</name>
</gene>
<dbReference type="Pfam" id="PF00204">
    <property type="entry name" value="DNA_gyraseB"/>
    <property type="match status" value="1"/>
</dbReference>
<dbReference type="InterPro" id="IPR034160">
    <property type="entry name" value="TOPRIM_GyrB"/>
</dbReference>
<dbReference type="GO" id="GO:0034335">
    <property type="term" value="F:DNA negative supercoiling activity"/>
    <property type="evidence" value="ECO:0007669"/>
    <property type="project" value="UniProtKB-ARBA"/>
</dbReference>
<dbReference type="Pfam" id="PF02518">
    <property type="entry name" value="HATPase_c"/>
    <property type="match status" value="1"/>
</dbReference>
<evidence type="ECO:0000256" key="6">
    <source>
        <dbReference type="ARBA" id="ARBA00022842"/>
    </source>
</evidence>
<comment type="subunit">
    <text evidence="10">Heterotetramer composed of ParC and ParE.</text>
</comment>
<dbReference type="CDD" id="cd16928">
    <property type="entry name" value="HATPase_GyrB-like"/>
    <property type="match status" value="1"/>
</dbReference>
<dbReference type="GO" id="GO:0006265">
    <property type="term" value="P:DNA topological change"/>
    <property type="evidence" value="ECO:0007669"/>
    <property type="project" value="UniProtKB-UniRule"/>
</dbReference>
<dbReference type="FunFam" id="3.30.230.10:FF:000005">
    <property type="entry name" value="DNA gyrase subunit B"/>
    <property type="match status" value="1"/>
</dbReference>
<dbReference type="PANTHER" id="PTHR45866:SF1">
    <property type="entry name" value="DNA GYRASE SUBUNIT B, MITOCHONDRIAL"/>
    <property type="match status" value="1"/>
</dbReference>
<dbReference type="InterPro" id="IPR000565">
    <property type="entry name" value="Topo_IIA_B"/>
</dbReference>
<dbReference type="SMART" id="SM00387">
    <property type="entry name" value="HATPase_c"/>
    <property type="match status" value="1"/>
</dbReference>
<dbReference type="Proteomes" id="UP000284277">
    <property type="component" value="Unassembled WGS sequence"/>
</dbReference>
<evidence type="ECO:0000256" key="5">
    <source>
        <dbReference type="ARBA" id="ARBA00022840"/>
    </source>
</evidence>
<dbReference type="Gene3D" id="3.30.230.10">
    <property type="match status" value="1"/>
</dbReference>
<keyword evidence="14" id="KW-1185">Reference proteome</keyword>
<dbReference type="RefSeq" id="WP_120195294.1">
    <property type="nucleotide sequence ID" value="NZ_MCIA01000001.1"/>
</dbReference>
<feature type="binding site" evidence="11">
    <location>
        <position position="500"/>
    </location>
    <ligand>
        <name>Mg(2+)</name>
        <dbReference type="ChEBI" id="CHEBI:18420"/>
        <label>2</label>
    </ligand>
</feature>
<proteinExistence type="inferred from homology"/>
<protein>
    <recommendedName>
        <fullName evidence="11">DNA gyrase subunit B</fullName>
        <ecNumber evidence="11">5.6.2.2</ecNumber>
    </recommendedName>
</protein>
<keyword evidence="11" id="KW-0963">Cytoplasm</keyword>
<dbReference type="InterPro" id="IPR018522">
    <property type="entry name" value="TopoIIA_CS"/>
</dbReference>
<dbReference type="HAMAP" id="MF_01898">
    <property type="entry name" value="GyrB"/>
    <property type="match status" value="1"/>
</dbReference>
<dbReference type="InterPro" id="IPR020568">
    <property type="entry name" value="Ribosomal_Su5_D2-typ_SF"/>
</dbReference>
<evidence type="ECO:0000259" key="12">
    <source>
        <dbReference type="PROSITE" id="PS50880"/>
    </source>
</evidence>
<dbReference type="SUPFAM" id="SSF55874">
    <property type="entry name" value="ATPase domain of HSP90 chaperone/DNA topoisomerase II/histidine kinase"/>
    <property type="match status" value="1"/>
</dbReference>
<dbReference type="InterPro" id="IPR003594">
    <property type="entry name" value="HATPase_dom"/>
</dbReference>
<evidence type="ECO:0000256" key="8">
    <source>
        <dbReference type="ARBA" id="ARBA00023125"/>
    </source>
</evidence>
<sequence>MSQEYGADQIQILEGLEAVRKRPGMYIGSTSVRGLHHLVYEIVDNAVDEALAGYCNSIEVIIQSDNSITVIDDGRGIPVGIQKKAGIPAVEVAFTILHAGGKFGGGGYKVSGGLHGVGASVVNALSQWLEVEIRQEGKIYKQRYEKGKTMYPLKIIGDCGIEESGTKVTFLPDKSIFEDTIYDYDTLKIRLRETAFLTKNLKIILKDEREEGREHTFHYEGGIKEFVSYLNKGKSCLYDQVFYCEGIKDGVYVEIAMQHNDSYTENIYSFVNNINTPEGGTHLAGFKNALTTTLNDYARKNKLLRDSETNLSGEDIREGLTAIISIKLEEPQFEGQTKQKLGNSEARGAVDSMLREQFTYYLEQNPSLSRTICDKSILAQRARDAARKARDLTRRKTALEGMALPGKLADCSDKNPENCEIYIVEGNSAGGSAKTARSRNTQAILPLRGKILNVEKARLDKIYANAEIRAMITAFGTGIHDDFDISKLRYHKIIIMADADVDGAHIGTLLLTFLYRFMPDLISKGHVYMAQPPLYKVEKNKRIWYAYSDEELNSILTEIGRDNNNKIQRYKGLGEMDAEQLWETTMDPERRILLRINIDEESKSEVDLTFTTLMGDQVEPRREFIEANAKYVQNLDV</sequence>
<keyword evidence="7 11" id="KW-0799">Topoisomerase</keyword>
<dbReference type="PRINTS" id="PR01159">
    <property type="entry name" value="DNAGYRASEB"/>
</dbReference>